<dbReference type="AlphaFoldDB" id="A0A091MVP4"/>
<gene>
    <name evidence="2" type="ORF">N311_10599</name>
</gene>
<sequence length="50" mass="5735">DKKAYLDMIHTYMEVHGTVHGTSTVYIPGYVKNHGILSGRDLQFLLRETK</sequence>
<feature type="non-terminal residue" evidence="2">
    <location>
        <position position="50"/>
    </location>
</feature>
<dbReference type="UniPathway" id="UPA00378"/>
<feature type="non-terminal residue" evidence="2">
    <location>
        <position position="1"/>
    </location>
</feature>
<dbReference type="Pfam" id="PF15024">
    <property type="entry name" value="Glyco_transf_18"/>
    <property type="match status" value="1"/>
</dbReference>
<dbReference type="GO" id="GO:0030144">
    <property type="term" value="F:alpha-1,6-mannosylglycoprotein 6-beta-N-acetylglucosaminyltransferase activity"/>
    <property type="evidence" value="ECO:0007669"/>
    <property type="project" value="InterPro"/>
</dbReference>
<evidence type="ECO:0000313" key="3">
    <source>
        <dbReference type="Proteomes" id="UP000054244"/>
    </source>
</evidence>
<evidence type="ECO:0000259" key="1">
    <source>
        <dbReference type="Pfam" id="PF15024"/>
    </source>
</evidence>
<keyword evidence="2" id="KW-0328">Glycosyltransferase</keyword>
<dbReference type="InterPro" id="IPR026116">
    <property type="entry name" value="GT18_cat"/>
</dbReference>
<feature type="domain" description="Glycosyltransferase family 18 catalytic" evidence="1">
    <location>
        <begin position="1"/>
        <end position="50"/>
    </location>
</feature>
<keyword evidence="2" id="KW-0808">Transferase</keyword>
<name>A0A091MVP4_APAVI</name>
<dbReference type="EMBL" id="KL372625">
    <property type="protein sequence ID" value="KFP81543.1"/>
    <property type="molecule type" value="Genomic_DNA"/>
</dbReference>
<evidence type="ECO:0000313" key="2">
    <source>
        <dbReference type="EMBL" id="KFP81543.1"/>
    </source>
</evidence>
<protein>
    <submittedName>
        <fullName evidence="2">Alpha-1,6-mannosylglycoprotein 6-beta-N-acetylglucosaminyltransferase A</fullName>
    </submittedName>
</protein>
<keyword evidence="3" id="KW-1185">Reference proteome</keyword>
<proteinExistence type="predicted"/>
<accession>A0A091MVP4</accession>
<reference evidence="2 3" key="1">
    <citation type="submission" date="2014-04" db="EMBL/GenBank/DDBJ databases">
        <title>Genome evolution of avian class.</title>
        <authorList>
            <person name="Zhang G."/>
            <person name="Li C."/>
        </authorList>
    </citation>
    <scope>NUCLEOTIDE SEQUENCE [LARGE SCALE GENOMIC DNA]</scope>
    <source>
        <strain evidence="2">BGI_N311</strain>
    </source>
</reference>
<dbReference type="Proteomes" id="UP000054244">
    <property type="component" value="Unassembled WGS sequence"/>
</dbReference>
<organism evidence="2 3">
    <name type="scientific">Apaloderma vittatum</name>
    <name type="common">Bar-tailed trogon</name>
    <dbReference type="NCBI Taxonomy" id="57397"/>
    <lineage>
        <taxon>Eukaryota</taxon>
        <taxon>Metazoa</taxon>
        <taxon>Chordata</taxon>
        <taxon>Craniata</taxon>
        <taxon>Vertebrata</taxon>
        <taxon>Euteleostomi</taxon>
        <taxon>Archelosauria</taxon>
        <taxon>Archosauria</taxon>
        <taxon>Dinosauria</taxon>
        <taxon>Saurischia</taxon>
        <taxon>Theropoda</taxon>
        <taxon>Coelurosauria</taxon>
        <taxon>Aves</taxon>
        <taxon>Neognathae</taxon>
        <taxon>Neoaves</taxon>
        <taxon>Telluraves</taxon>
        <taxon>Coraciimorphae</taxon>
        <taxon>Trogoniformes</taxon>
        <taxon>Trogonidae</taxon>
        <taxon>Apaloderma</taxon>
    </lineage>
</organism>